<comment type="caution">
    <text evidence="4">The sequence shown here is derived from an EMBL/GenBank/DDBJ whole genome shotgun (WGS) entry which is preliminary data.</text>
</comment>
<dbReference type="GO" id="GO:0042162">
    <property type="term" value="F:telomeric DNA binding"/>
    <property type="evidence" value="ECO:0007669"/>
    <property type="project" value="TreeGrafter"/>
</dbReference>
<dbReference type="Pfam" id="PF10193">
    <property type="entry name" value="Telomere_reg-2"/>
    <property type="match status" value="1"/>
</dbReference>
<dbReference type="GO" id="GO:0051879">
    <property type="term" value="F:Hsp90 protein binding"/>
    <property type="evidence" value="ECO:0007669"/>
    <property type="project" value="TreeGrafter"/>
</dbReference>
<comment type="similarity">
    <text evidence="1">Belongs to the TEL2 family.</text>
</comment>
<dbReference type="Proteomes" id="UP000541558">
    <property type="component" value="Unassembled WGS sequence"/>
</dbReference>
<dbReference type="Gene3D" id="1.25.40.720">
    <property type="entry name" value="Telomere length regulation protein 2, C-terminal domain"/>
    <property type="match status" value="1"/>
</dbReference>
<evidence type="ECO:0000256" key="1">
    <source>
        <dbReference type="ARBA" id="ARBA00006133"/>
    </source>
</evidence>
<keyword evidence="5" id="KW-1185">Reference proteome</keyword>
<sequence>MSSNTQDEVQDLLSKLQAPIENVDTLLAYLSAPLDSIGLLPPVYRRFNVHPLPSGTASSVKISRHISQFQRAILQHIAPTWDVILLEKRALPLLDQYFCPDSMSNASRAAGEVAVAAYSTLVSTSPLSPYALRVLGELSIQYPVDRLYTAVVVSRDDLDGPEKERVWGDCVSNLVNVPAKVANSVGLEGMIPRVLENATFFNRLAVRVENLVSSLSAGKDKQESVPYLAYLLGRLVAQGAFPPSPPTTRTQPSFFQATLPTIQSKVYSPNRQAYFAHWNELLANLPSVLSLQSILISLFGSLRTLEPPLDDSPSQRALVREEAITLTDFVGAPQPDTEELWETVSSIILKRSWPLSHARVFVCWISGASRGGDINLAALEALMKNVLERWADPEHVKHSLLSQHHFVTSLLLLSASYFSEDSPPMRDLSFNTGFIQGVGRYLGHQDKSVRLCGMLVGEEIARMSGKKLEFGGWDGEESGKPWARALRKLLRGRDVDADVEKADMGAPPPDESDAALEELVSPAAMRAAMEEVEDEPEPPKVQFKDTAAGYDSDDSLAGYESPPSSRSASPTPSELAEIEKDPSLNVNVKKVPRPVYLKQLGDLLKGGKKTSTEDAHEADRIEMALNTAEELIRKKKDYGTELAENAVNLEYSLLSLNDNYEIEGFSAKRQGAMTALVSCAPRQAALALIEEFFKNQYSVEQRYVILNALALGARELASLPVPESRVPAHRIAFPSKTLPPSLHNKYLTAGNESSELVPLLMENISRNALDQQKPPENPVLAREKVLRIKKASGISEISKPNKLGAQAPPKRTTFTEVAAEYFIAPLTNRFWLFLREEQMREERTAHLEGRSRYHGTGTGLILNPLVLSHFLKTLGILVNASQNAPEWLAIIAPDALELAVTIGTRPVSHTEGMDEDGGAGGKEASVLGGALELALCVLDGAISVDGGRSLSLDHTHLLLGTSEWAAKIFSNLEKGLKVEGEGGVHEVRLRSVTAGVLLKVDEITTKWRRSMLDYM</sequence>
<protein>
    <recommendedName>
        <fullName evidence="3">Telomere length regulation protein conserved domain-containing protein</fullName>
    </recommendedName>
</protein>
<dbReference type="GO" id="GO:0051083">
    <property type="term" value="P:'de novo' cotranslational protein folding"/>
    <property type="evidence" value="ECO:0007669"/>
    <property type="project" value="TreeGrafter"/>
</dbReference>
<organism evidence="4 5">
    <name type="scientific">Ephemerocybe angulata</name>
    <dbReference type="NCBI Taxonomy" id="980116"/>
    <lineage>
        <taxon>Eukaryota</taxon>
        <taxon>Fungi</taxon>
        <taxon>Dikarya</taxon>
        <taxon>Basidiomycota</taxon>
        <taxon>Agaricomycotina</taxon>
        <taxon>Agaricomycetes</taxon>
        <taxon>Agaricomycetidae</taxon>
        <taxon>Agaricales</taxon>
        <taxon>Agaricineae</taxon>
        <taxon>Psathyrellaceae</taxon>
        <taxon>Ephemerocybe</taxon>
    </lineage>
</organism>
<evidence type="ECO:0000313" key="5">
    <source>
        <dbReference type="Proteomes" id="UP000541558"/>
    </source>
</evidence>
<reference evidence="4 5" key="1">
    <citation type="journal article" date="2020" name="ISME J.">
        <title>Uncovering the hidden diversity of litter-decomposition mechanisms in mushroom-forming fungi.</title>
        <authorList>
            <person name="Floudas D."/>
            <person name="Bentzer J."/>
            <person name="Ahren D."/>
            <person name="Johansson T."/>
            <person name="Persson P."/>
            <person name="Tunlid A."/>
        </authorList>
    </citation>
    <scope>NUCLEOTIDE SEQUENCE [LARGE SCALE GENOMIC DNA]</scope>
    <source>
        <strain evidence="4 5">CBS 175.51</strain>
    </source>
</reference>
<dbReference type="EMBL" id="JAACJK010000164">
    <property type="protein sequence ID" value="KAF5324883.1"/>
    <property type="molecule type" value="Genomic_DNA"/>
</dbReference>
<evidence type="ECO:0000313" key="4">
    <source>
        <dbReference type="EMBL" id="KAF5324883.1"/>
    </source>
</evidence>
<proteinExistence type="inferred from homology"/>
<dbReference type="InterPro" id="IPR038528">
    <property type="entry name" value="TEL2_C_sf"/>
</dbReference>
<accession>A0A8H5F6C0</accession>
<feature type="compositionally biased region" description="Low complexity" evidence="2">
    <location>
        <begin position="561"/>
        <end position="573"/>
    </location>
</feature>
<dbReference type="AlphaFoldDB" id="A0A8H5F6C0"/>
<evidence type="ECO:0000259" key="3">
    <source>
        <dbReference type="Pfam" id="PF10193"/>
    </source>
</evidence>
<dbReference type="PANTHER" id="PTHR15830:SF10">
    <property type="entry name" value="TELOMERE LENGTH REGULATION PROTEIN TEL2 HOMOLOG"/>
    <property type="match status" value="1"/>
</dbReference>
<dbReference type="PANTHER" id="PTHR15830">
    <property type="entry name" value="TELOMERE LENGTH REGULATION PROTEIN TEL2 FAMILY MEMBER"/>
    <property type="match status" value="1"/>
</dbReference>
<gene>
    <name evidence="4" type="ORF">D9611_004368</name>
</gene>
<feature type="domain" description="Telomere length regulation protein conserved" evidence="3">
    <location>
        <begin position="594"/>
        <end position="713"/>
    </location>
</feature>
<dbReference type="InterPro" id="IPR019337">
    <property type="entry name" value="Telomere_length_regulation_dom"/>
</dbReference>
<name>A0A8H5F6C0_9AGAR</name>
<evidence type="ECO:0000256" key="2">
    <source>
        <dbReference type="SAM" id="MobiDB-lite"/>
    </source>
</evidence>
<feature type="region of interest" description="Disordered" evidence="2">
    <location>
        <begin position="527"/>
        <end position="581"/>
    </location>
</feature>
<dbReference type="InterPro" id="IPR051970">
    <property type="entry name" value="TEL2_Regulation"/>
</dbReference>
<dbReference type="OrthoDB" id="10254187at2759"/>
<dbReference type="GO" id="GO:0005829">
    <property type="term" value="C:cytosol"/>
    <property type="evidence" value="ECO:0007669"/>
    <property type="project" value="TreeGrafter"/>
</dbReference>